<evidence type="ECO:0000313" key="12">
    <source>
        <dbReference type="Proteomes" id="UP000575480"/>
    </source>
</evidence>
<accession>A0A7K4M7G6</accession>
<dbReference type="EMBL" id="JACATH010000001">
    <property type="protein sequence ID" value="NWJ56387.1"/>
    <property type="molecule type" value="Genomic_DNA"/>
</dbReference>
<protein>
    <submittedName>
        <fullName evidence="2">Copper-binding protein</fullName>
    </submittedName>
</protein>
<evidence type="ECO:0000256" key="1">
    <source>
        <dbReference type="SAM" id="Phobius"/>
    </source>
</evidence>
<evidence type="ECO:0000313" key="4">
    <source>
        <dbReference type="EMBL" id="NWJ56387.1"/>
    </source>
</evidence>
<reference evidence="2" key="2">
    <citation type="submission" date="2020-06" db="EMBL/GenBank/DDBJ databases">
        <authorList>
            <person name="Wang Y."/>
        </authorList>
    </citation>
    <scope>NUCLEOTIDE SEQUENCE</scope>
    <source>
        <strain evidence="2">L14</strain>
        <strain evidence="4">L15a</strain>
        <strain evidence="7">L19a</strain>
        <strain evidence="3">T1L11</strain>
        <strain evidence="6">T1L9</strain>
        <strain evidence="5">T3L1</strain>
    </source>
</reference>
<name>A0A7K4M7G6_9ARCH</name>
<keyword evidence="1" id="KW-0812">Transmembrane</keyword>
<dbReference type="Proteomes" id="UP000547822">
    <property type="component" value="Unassembled WGS sequence"/>
</dbReference>
<keyword evidence="1" id="KW-0472">Membrane</keyword>
<feature type="transmembrane region" description="Helical" evidence="1">
    <location>
        <begin position="237"/>
        <end position="261"/>
    </location>
</feature>
<dbReference type="EMBL" id="JACATE010000001">
    <property type="protein sequence ID" value="NWJ27917.1"/>
    <property type="molecule type" value="Genomic_DNA"/>
</dbReference>
<dbReference type="EMBL" id="JACATG010000007">
    <property type="protein sequence ID" value="NWK14085.1"/>
    <property type="molecule type" value="Genomic_DNA"/>
</dbReference>
<organism evidence="2 13">
    <name type="scientific">Marine Group I thaumarchaeote</name>
    <dbReference type="NCBI Taxonomy" id="2511932"/>
    <lineage>
        <taxon>Archaea</taxon>
        <taxon>Nitrososphaerota</taxon>
        <taxon>Marine Group I</taxon>
    </lineage>
</organism>
<dbReference type="Proteomes" id="UP000520052">
    <property type="component" value="Unassembled WGS sequence"/>
</dbReference>
<gene>
    <name evidence="6" type="ORF">HX840_02305</name>
    <name evidence="3" type="ORF">HX848_00710</name>
    <name evidence="7" type="ORF">HX853_05565</name>
    <name evidence="5" type="ORF">HX854_01175</name>
    <name evidence="4" type="ORF">HX858_01240</name>
    <name evidence="2" type="ORF">HX860_02905</name>
</gene>
<dbReference type="EMBL" id="JACATI010000002">
    <property type="protein sequence ID" value="NWJ20006.1"/>
    <property type="molecule type" value="Genomic_DNA"/>
</dbReference>
<proteinExistence type="predicted"/>
<evidence type="ECO:0000313" key="7">
    <source>
        <dbReference type="EMBL" id="NWK14085.1"/>
    </source>
</evidence>
<dbReference type="EMBL" id="JACATC010000001">
    <property type="protein sequence ID" value="NWJ83346.1"/>
    <property type="molecule type" value="Genomic_DNA"/>
</dbReference>
<reference evidence="8 9" key="1">
    <citation type="journal article" date="2019" name="Environ. Microbiol.">
        <title>Genomics insights into ecotype formation of ammonia-oxidizing archaea in the deep ocean.</title>
        <authorList>
            <person name="Wang Y."/>
            <person name="Huang J.M."/>
            <person name="Cui G.J."/>
            <person name="Nunoura T."/>
            <person name="Takaki Y."/>
            <person name="Li W.L."/>
            <person name="Li J."/>
            <person name="Gao Z.M."/>
            <person name="Takai K."/>
            <person name="Zhang A.Q."/>
            <person name="Stepanauskas R."/>
        </authorList>
    </citation>
    <scope>NUCLEOTIDE SEQUENCE [LARGE SCALE GENOMIC DNA]</scope>
    <source>
        <strain evidence="2 13">L14</strain>
        <strain evidence="4 12">L15a</strain>
        <strain evidence="7 9">L19a</strain>
        <strain evidence="3 11">T1L11</strain>
        <strain evidence="6 10">T1L9</strain>
        <strain evidence="5 8">T3L1</strain>
    </source>
</reference>
<evidence type="ECO:0000313" key="8">
    <source>
        <dbReference type="Proteomes" id="UP000520052"/>
    </source>
</evidence>
<dbReference type="NCBIfam" id="NF041770">
    <property type="entry name" value="CFI_box_CTERM"/>
    <property type="match status" value="1"/>
</dbReference>
<dbReference type="Proteomes" id="UP000587702">
    <property type="component" value="Unassembled WGS sequence"/>
</dbReference>
<evidence type="ECO:0000313" key="6">
    <source>
        <dbReference type="EMBL" id="NWK00727.1"/>
    </source>
</evidence>
<evidence type="ECO:0000313" key="11">
    <source>
        <dbReference type="Proteomes" id="UP000563820"/>
    </source>
</evidence>
<dbReference type="Proteomes" id="UP000563820">
    <property type="component" value="Unassembled WGS sequence"/>
</dbReference>
<dbReference type="InterPro" id="IPR049886">
    <property type="entry name" value="CFI_box_CTERM_dom"/>
</dbReference>
<dbReference type="Proteomes" id="UP000535457">
    <property type="component" value="Unassembled WGS sequence"/>
</dbReference>
<comment type="caution">
    <text evidence="2">The sequence shown here is derived from an EMBL/GenBank/DDBJ whole genome shotgun (WGS) entry which is preliminary data.</text>
</comment>
<evidence type="ECO:0000313" key="9">
    <source>
        <dbReference type="Proteomes" id="UP000535457"/>
    </source>
</evidence>
<evidence type="ECO:0000313" key="13">
    <source>
        <dbReference type="Proteomes" id="UP000587702"/>
    </source>
</evidence>
<sequence>MKFLFVLLFVPLLIIPAFAESQILPTEKGTLDVKLTYEPIEPNIQTKISIDFINPFTQKIQIHIDYTVAVSKDGETVFGPTQLIHTSEGSVKIPIDFNLGEGVYSMDVEVEGILFNPIPPETVSFDIIVGEAHAQLITTPENGENGGCLIATATYGSEMALEVQQLRELRDNTILSTESGTAFMTGFNQFYYSFSPTIADLERENPVFKEVVKLTLTPMISSLSLLNYVDIDSEEEMLGYGISLILLNIGMYVGVPVFGILKLYQFRKN</sequence>
<dbReference type="AlphaFoldDB" id="A0A7K4M7G6"/>
<evidence type="ECO:0000313" key="2">
    <source>
        <dbReference type="EMBL" id="NWJ20006.1"/>
    </source>
</evidence>
<dbReference type="Proteomes" id="UP000575480">
    <property type="component" value="Unassembled WGS sequence"/>
</dbReference>
<keyword evidence="1" id="KW-1133">Transmembrane helix</keyword>
<evidence type="ECO:0000313" key="10">
    <source>
        <dbReference type="Proteomes" id="UP000547822"/>
    </source>
</evidence>
<evidence type="ECO:0000313" key="3">
    <source>
        <dbReference type="EMBL" id="NWJ27917.1"/>
    </source>
</evidence>
<evidence type="ECO:0000313" key="5">
    <source>
        <dbReference type="EMBL" id="NWJ83346.1"/>
    </source>
</evidence>
<dbReference type="EMBL" id="JACATD010000002">
    <property type="protein sequence ID" value="NWK00727.1"/>
    <property type="molecule type" value="Genomic_DNA"/>
</dbReference>